<proteinExistence type="predicted"/>
<dbReference type="GO" id="GO:0005604">
    <property type="term" value="C:basement membrane"/>
    <property type="evidence" value="ECO:0007669"/>
    <property type="project" value="TreeGrafter"/>
</dbReference>
<dbReference type="Gene3D" id="2.10.25.10">
    <property type="entry name" value="Laminin"/>
    <property type="match status" value="1"/>
</dbReference>
<dbReference type="InterPro" id="IPR050440">
    <property type="entry name" value="Laminin/Netrin_ECM"/>
</dbReference>
<organism evidence="7 8">
    <name type="scientific">Menidia menidia</name>
    <name type="common">Atlantic silverside</name>
    <dbReference type="NCBI Taxonomy" id="238744"/>
    <lineage>
        <taxon>Eukaryota</taxon>
        <taxon>Metazoa</taxon>
        <taxon>Chordata</taxon>
        <taxon>Craniata</taxon>
        <taxon>Vertebrata</taxon>
        <taxon>Euteleostomi</taxon>
        <taxon>Actinopterygii</taxon>
        <taxon>Neopterygii</taxon>
        <taxon>Teleostei</taxon>
        <taxon>Neoteleostei</taxon>
        <taxon>Acanthomorphata</taxon>
        <taxon>Ovalentaria</taxon>
        <taxon>Atherinomorphae</taxon>
        <taxon>Atheriniformes</taxon>
        <taxon>Atherinopsidae</taxon>
        <taxon>Menidiinae</taxon>
        <taxon>Menidia</taxon>
    </lineage>
</organism>
<accession>A0A8S4BJW0</accession>
<dbReference type="FunFam" id="2.10.25.10:FF:000188">
    <property type="entry name" value="Laminin subunit gamma 2"/>
    <property type="match status" value="1"/>
</dbReference>
<reference evidence="7" key="1">
    <citation type="submission" date="2021-05" db="EMBL/GenBank/DDBJ databases">
        <authorList>
            <person name="Tigano A."/>
        </authorList>
    </citation>
    <scope>NUCLEOTIDE SEQUENCE</scope>
</reference>
<gene>
    <name evidence="7" type="ORF">MMEN_LOCUS14303</name>
</gene>
<feature type="domain" description="Laminin EGF-like" evidence="6">
    <location>
        <begin position="209"/>
        <end position="245"/>
    </location>
</feature>
<evidence type="ECO:0000259" key="6">
    <source>
        <dbReference type="PROSITE" id="PS01248"/>
    </source>
</evidence>
<evidence type="ECO:0000256" key="2">
    <source>
        <dbReference type="ARBA" id="ARBA00022737"/>
    </source>
</evidence>
<keyword evidence="2" id="KW-0677">Repeat</keyword>
<dbReference type="GO" id="GO:0009887">
    <property type="term" value="P:animal organ morphogenesis"/>
    <property type="evidence" value="ECO:0007669"/>
    <property type="project" value="TreeGrafter"/>
</dbReference>
<dbReference type="Proteomes" id="UP000677803">
    <property type="component" value="Unassembled WGS sequence"/>
</dbReference>
<dbReference type="Pfam" id="PF24973">
    <property type="entry name" value="EGF_LMN_ATRN"/>
    <property type="match status" value="1"/>
</dbReference>
<keyword evidence="8" id="KW-1185">Reference proteome</keyword>
<keyword evidence="5" id="KW-0424">Laminin EGF-like domain</keyword>
<protein>
    <submittedName>
        <fullName evidence="7">(Atlantic silverside) hypothetical protein</fullName>
    </submittedName>
</protein>
<sequence>MHSGECLAEAAAVHLCNMTCDDCIWHLTFDLKKSNQTLDQLKVGVLNISTGAAANDRLKYYNYTAHRLQMEFQRWKNKSSVMKAQTDDLEWATETMVLDIRELAESESAPGRYSGLVLHLERWESEAEPGGVVQRGGIAGQTQNMSSESLRVLFILFFARPASALRPGDQQQTLPIVCKKGFFLSDRNVCLPCNCRGHADFCEDVTGVCINCKDHSAGDFCEMCEDGYFLTPGLDGHHSCKPCPCPLSIPSNR</sequence>
<name>A0A8S4BJW0_9TELE</name>
<evidence type="ECO:0000313" key="7">
    <source>
        <dbReference type="EMBL" id="CAG5950506.1"/>
    </source>
</evidence>
<dbReference type="GO" id="GO:0009888">
    <property type="term" value="P:tissue development"/>
    <property type="evidence" value="ECO:0007669"/>
    <property type="project" value="TreeGrafter"/>
</dbReference>
<dbReference type="InterPro" id="IPR002049">
    <property type="entry name" value="LE_dom"/>
</dbReference>
<dbReference type="PANTHER" id="PTHR10574">
    <property type="entry name" value="NETRIN/LAMININ-RELATED"/>
    <property type="match status" value="1"/>
</dbReference>
<dbReference type="GO" id="GO:0005201">
    <property type="term" value="F:extracellular matrix structural constituent"/>
    <property type="evidence" value="ECO:0007669"/>
    <property type="project" value="TreeGrafter"/>
</dbReference>
<dbReference type="SMART" id="SM00180">
    <property type="entry name" value="EGF_Lam"/>
    <property type="match status" value="1"/>
</dbReference>
<dbReference type="InterPro" id="IPR056863">
    <property type="entry name" value="LMN_ATRN_NET-like_EGF"/>
</dbReference>
<dbReference type="CDD" id="cd00055">
    <property type="entry name" value="EGF_Lam"/>
    <property type="match status" value="1"/>
</dbReference>
<dbReference type="OrthoDB" id="8545473at2759"/>
<dbReference type="GO" id="GO:0043010">
    <property type="term" value="P:camera-type eye development"/>
    <property type="evidence" value="ECO:0007669"/>
    <property type="project" value="TreeGrafter"/>
</dbReference>
<evidence type="ECO:0000256" key="4">
    <source>
        <dbReference type="ARBA" id="ARBA00023180"/>
    </source>
</evidence>
<evidence type="ECO:0000256" key="1">
    <source>
        <dbReference type="ARBA" id="ARBA00022729"/>
    </source>
</evidence>
<keyword evidence="4" id="KW-0325">Glycoprotein</keyword>
<dbReference type="EMBL" id="CAJRST010018890">
    <property type="protein sequence ID" value="CAG5950506.1"/>
    <property type="molecule type" value="Genomic_DNA"/>
</dbReference>
<dbReference type="GO" id="GO:0007411">
    <property type="term" value="P:axon guidance"/>
    <property type="evidence" value="ECO:0007669"/>
    <property type="project" value="TreeGrafter"/>
</dbReference>
<comment type="caution">
    <text evidence="7">The sequence shown here is derived from an EMBL/GenBank/DDBJ whole genome shotgun (WGS) entry which is preliminary data.</text>
</comment>
<dbReference type="AlphaFoldDB" id="A0A8S4BJW0"/>
<evidence type="ECO:0000256" key="5">
    <source>
        <dbReference type="ARBA" id="ARBA00023292"/>
    </source>
</evidence>
<evidence type="ECO:0000313" key="8">
    <source>
        <dbReference type="Proteomes" id="UP000677803"/>
    </source>
</evidence>
<evidence type="ECO:0000256" key="3">
    <source>
        <dbReference type="ARBA" id="ARBA00023157"/>
    </source>
</evidence>
<dbReference type="SUPFAM" id="SSF57196">
    <property type="entry name" value="EGF/Laminin"/>
    <property type="match status" value="1"/>
</dbReference>
<dbReference type="PANTHER" id="PTHR10574:SF409">
    <property type="entry name" value="LAMININ SUBUNIT ALPHA-1"/>
    <property type="match status" value="1"/>
</dbReference>
<keyword evidence="3" id="KW-1015">Disulfide bond</keyword>
<dbReference type="PROSITE" id="PS01248">
    <property type="entry name" value="EGF_LAM_1"/>
    <property type="match status" value="1"/>
</dbReference>
<dbReference type="GO" id="GO:0048514">
    <property type="term" value="P:blood vessel morphogenesis"/>
    <property type="evidence" value="ECO:0007669"/>
    <property type="project" value="TreeGrafter"/>
</dbReference>
<keyword evidence="1" id="KW-0732">Signal</keyword>